<proteinExistence type="inferred from homology"/>
<dbReference type="InterPro" id="IPR029705">
    <property type="entry name" value="VPS35L"/>
</dbReference>
<dbReference type="OrthoDB" id="1734063at2759"/>
<dbReference type="HOGENOM" id="CLU_012270_0_0_1"/>
<dbReference type="GO" id="GO:0015031">
    <property type="term" value="P:protein transport"/>
    <property type="evidence" value="ECO:0007669"/>
    <property type="project" value="UniProtKB-KW"/>
</dbReference>
<gene>
    <name evidence="6" type="ORF">OSTLU_377</name>
</gene>
<evidence type="ECO:0000256" key="2">
    <source>
        <dbReference type="ARBA" id="ARBA00010704"/>
    </source>
</evidence>
<comment type="similarity">
    <text evidence="2">Belongs to the VPS35L family.</text>
</comment>
<keyword evidence="7" id="KW-1185">Reference proteome</keyword>
<keyword evidence="5" id="KW-0653">Protein transport</keyword>
<organism evidence="6 7">
    <name type="scientific">Ostreococcus lucimarinus (strain CCE9901)</name>
    <dbReference type="NCBI Taxonomy" id="436017"/>
    <lineage>
        <taxon>Eukaryota</taxon>
        <taxon>Viridiplantae</taxon>
        <taxon>Chlorophyta</taxon>
        <taxon>Mamiellophyceae</taxon>
        <taxon>Mamiellales</taxon>
        <taxon>Bathycoccaceae</taxon>
        <taxon>Ostreococcus</taxon>
    </lineage>
</organism>
<dbReference type="RefSeq" id="XP_001420916.1">
    <property type="nucleotide sequence ID" value="XM_001420879.1"/>
</dbReference>
<dbReference type="EMBL" id="CP000593">
    <property type="protein sequence ID" value="ABO99209.1"/>
    <property type="molecule type" value="Genomic_DNA"/>
</dbReference>
<dbReference type="AlphaFoldDB" id="A4S6C2"/>
<evidence type="ECO:0000313" key="6">
    <source>
        <dbReference type="EMBL" id="ABO99209.1"/>
    </source>
</evidence>
<dbReference type="Proteomes" id="UP000001568">
    <property type="component" value="Chromosome 13"/>
</dbReference>
<dbReference type="Gramene" id="ABO99209">
    <property type="protein sequence ID" value="ABO99209"/>
    <property type="gene ID" value="OSTLU_377"/>
</dbReference>
<evidence type="ECO:0000256" key="3">
    <source>
        <dbReference type="ARBA" id="ARBA00022448"/>
    </source>
</evidence>
<keyword evidence="4" id="KW-0967">Endosome</keyword>
<sequence length="737" mass="82339">VEARLAELENTATGANAQTHRISQQEYVTRLHRLNEDIANAWLAEDRVNALKLCVKVAKLLGDTKVGKFYPVLFVLVTEVIETVGRLVYDRILRKSEESTSEGGTKALPEDFKASRVRTVAKNTCRNWFYKIATIRDIVPRIYMELALFKCYRFIQDEPPTVQIRRLMKMSRGVADPLAAAYVRMYIAKCALAYGCETEDSAMTLEILKEFMPSYVNVLDETADEDPATAYIFRLGLRRTEYSELMDPAMEWLIECCATNPNPSLLHKVLYMGGETPPVPFLRAVFRSLSPTVVRENALKLIALVGATSTDEDSLEHRDAMADCYRTLVDKFDVIAPNEGDRLAILGDVWRVVQKWTHVEPYLRVAERFLLYVIKYLAQGELETLMKDVARHVHAHLAQAKEREPTKSAELPAEAMRCVERALRVVTDQFRDVDYLVSLKWYVYLGEILGGEAKVKFSAALLKCGSSAGSISDPMCLHTLLEAARTVHDDIDGMSSEESRAEAESLVVDFINNVSFAGDFEAHLNFLVTARSAFANLDMAQEILVYHAISLMTSVYERVGVEHTNKTKAFVNACTAYCQITIPSVRGVNVRLQLFMLTAQAAIVHGLIQQVDGLIRSAVTDAQESGGETAVGGWIDLPTDRAGAEMLDFVRRCSALLVVQPGNLEKGAFLVFRGLMKVVEDFDWEPSSADEVRAYVSLIPMITAMAQETIPFKIDGLQSNDVLFAGEEAYVEEATEL</sequence>
<comment type="subcellular location">
    <subcellularLocation>
        <location evidence="1">Endosome</location>
    </subcellularLocation>
</comment>
<dbReference type="OMA" id="RVEVCKN"/>
<evidence type="ECO:0000313" key="7">
    <source>
        <dbReference type="Proteomes" id="UP000001568"/>
    </source>
</evidence>
<dbReference type="GeneID" id="5005028"/>
<reference evidence="6 7" key="1">
    <citation type="journal article" date="2007" name="Proc. Natl. Acad. Sci. U.S.A.">
        <title>The tiny eukaryote Ostreococcus provides genomic insights into the paradox of plankton speciation.</title>
        <authorList>
            <person name="Palenik B."/>
            <person name="Grimwood J."/>
            <person name="Aerts A."/>
            <person name="Rouze P."/>
            <person name="Salamov A."/>
            <person name="Putnam N."/>
            <person name="Dupont C."/>
            <person name="Jorgensen R."/>
            <person name="Derelle E."/>
            <person name="Rombauts S."/>
            <person name="Zhou K."/>
            <person name="Otillar R."/>
            <person name="Merchant S.S."/>
            <person name="Podell S."/>
            <person name="Gaasterland T."/>
            <person name="Napoli C."/>
            <person name="Gendler K."/>
            <person name="Manuell A."/>
            <person name="Tai V."/>
            <person name="Vallon O."/>
            <person name="Piganeau G."/>
            <person name="Jancek S."/>
            <person name="Heijde M."/>
            <person name="Jabbari K."/>
            <person name="Bowler C."/>
            <person name="Lohr M."/>
            <person name="Robbens S."/>
            <person name="Werner G."/>
            <person name="Dubchak I."/>
            <person name="Pazour G.J."/>
            <person name="Ren Q."/>
            <person name="Paulsen I."/>
            <person name="Delwiche C."/>
            <person name="Schmutz J."/>
            <person name="Rokhsar D."/>
            <person name="Van de Peer Y."/>
            <person name="Moreau H."/>
            <person name="Grigoriev I.V."/>
        </authorList>
    </citation>
    <scope>NUCLEOTIDE SEQUENCE [LARGE SCALE GENOMIC DNA]</scope>
    <source>
        <strain evidence="6 7">CCE9901</strain>
    </source>
</reference>
<dbReference type="KEGG" id="olu:OSTLU_377"/>
<dbReference type="PANTHER" id="PTHR13673:SF0">
    <property type="entry name" value="VPS35 ENDOSOMAL PROTEIN-SORTING FACTOR-LIKE"/>
    <property type="match status" value="1"/>
</dbReference>
<feature type="non-terminal residue" evidence="6">
    <location>
        <position position="1"/>
    </location>
</feature>
<protein>
    <submittedName>
        <fullName evidence="6">Uncharacterized protein</fullName>
    </submittedName>
</protein>
<dbReference type="PANTHER" id="PTHR13673">
    <property type="entry name" value="ESOPHAGEAL CANCER ASSOCIATED PROTEIN"/>
    <property type="match status" value="1"/>
</dbReference>
<dbReference type="GO" id="GO:0005768">
    <property type="term" value="C:endosome"/>
    <property type="evidence" value="ECO:0007669"/>
    <property type="project" value="UniProtKB-SubCell"/>
</dbReference>
<accession>A4S6C2</accession>
<dbReference type="STRING" id="436017.A4S6C2"/>
<name>A4S6C2_OSTLU</name>
<dbReference type="GO" id="GO:0032456">
    <property type="term" value="P:endocytic recycling"/>
    <property type="evidence" value="ECO:0007669"/>
    <property type="project" value="InterPro"/>
</dbReference>
<feature type="non-terminal residue" evidence="6">
    <location>
        <position position="737"/>
    </location>
</feature>
<evidence type="ECO:0000256" key="1">
    <source>
        <dbReference type="ARBA" id="ARBA00004177"/>
    </source>
</evidence>
<evidence type="ECO:0000256" key="5">
    <source>
        <dbReference type="ARBA" id="ARBA00022927"/>
    </source>
</evidence>
<evidence type="ECO:0000256" key="4">
    <source>
        <dbReference type="ARBA" id="ARBA00022753"/>
    </source>
</evidence>
<dbReference type="eggNOG" id="KOG3682">
    <property type="taxonomic scope" value="Eukaryota"/>
</dbReference>
<keyword evidence="3" id="KW-0813">Transport</keyword>